<evidence type="ECO:0000256" key="2">
    <source>
        <dbReference type="SAM" id="SignalP"/>
    </source>
</evidence>
<comment type="caution">
    <text evidence="4">The sequence shown here is derived from an EMBL/GenBank/DDBJ whole genome shotgun (WGS) entry which is preliminary data.</text>
</comment>
<feature type="domain" description="DUF4189" evidence="3">
    <location>
        <begin position="92"/>
        <end position="185"/>
    </location>
</feature>
<gene>
    <name evidence="4" type="ORF">DM43_4982</name>
</gene>
<evidence type="ECO:0000256" key="1">
    <source>
        <dbReference type="SAM" id="MobiDB-lite"/>
    </source>
</evidence>
<proteinExistence type="predicted"/>
<dbReference type="EMBL" id="JPGD01000003">
    <property type="protein sequence ID" value="KGC06650.1"/>
    <property type="molecule type" value="Genomic_DNA"/>
</dbReference>
<keyword evidence="2" id="KW-0732">Signal</keyword>
<dbReference type="Proteomes" id="UP000029575">
    <property type="component" value="Unassembled WGS sequence"/>
</dbReference>
<feature type="domain" description="DUF4189" evidence="3">
    <location>
        <begin position="213"/>
        <end position="298"/>
    </location>
</feature>
<name>A0AA88Z9R1_BURCE</name>
<feature type="compositionally biased region" description="Low complexity" evidence="1">
    <location>
        <begin position="51"/>
        <end position="67"/>
    </location>
</feature>
<reference evidence="4 5" key="1">
    <citation type="submission" date="2014-06" db="EMBL/GenBank/DDBJ databases">
        <authorList>
            <person name="Bishop-Lilly K.A."/>
            <person name="Broomall S.M."/>
            <person name="Chain P.S."/>
            <person name="Chertkov O."/>
            <person name="Coyne S.R."/>
            <person name="Daligault H.E."/>
            <person name="Davenport K.W."/>
            <person name="Erkkila T."/>
            <person name="Frey K.G."/>
            <person name="Gibbons H.S."/>
            <person name="Gu W."/>
            <person name="Jaissle J."/>
            <person name="Johnson S.L."/>
            <person name="Koroleva G.I."/>
            <person name="Ladner J.T."/>
            <person name="Lo C.-C."/>
            <person name="Minogue T.D."/>
            <person name="Munk C."/>
            <person name="Palacios G.F."/>
            <person name="Redden C.L."/>
            <person name="Rosenzweig C.N."/>
            <person name="Scholz M.B."/>
            <person name="Teshima H."/>
            <person name="Xu Y."/>
        </authorList>
    </citation>
    <scope>NUCLEOTIDE SEQUENCE [LARGE SCALE GENOMIC DNA]</scope>
    <source>
        <strain evidence="4 5">DWS 37UF10B-2</strain>
    </source>
</reference>
<evidence type="ECO:0000313" key="5">
    <source>
        <dbReference type="Proteomes" id="UP000029575"/>
    </source>
</evidence>
<organism evidence="4 5">
    <name type="scientific">Burkholderia cepacia</name>
    <name type="common">Pseudomonas cepacia</name>
    <dbReference type="NCBI Taxonomy" id="292"/>
    <lineage>
        <taxon>Bacteria</taxon>
        <taxon>Pseudomonadati</taxon>
        <taxon>Pseudomonadota</taxon>
        <taxon>Betaproteobacteria</taxon>
        <taxon>Burkholderiales</taxon>
        <taxon>Burkholderiaceae</taxon>
        <taxon>Burkholderia</taxon>
        <taxon>Burkholderia cepacia complex</taxon>
    </lineage>
</organism>
<feature type="chain" id="PRO_5041639335" description="DUF4189 domain-containing protein" evidence="2">
    <location>
        <begin position="26"/>
        <end position="318"/>
    </location>
</feature>
<protein>
    <recommendedName>
        <fullName evidence="3">DUF4189 domain-containing protein</fullName>
    </recommendedName>
</protein>
<dbReference type="AlphaFoldDB" id="A0AA88Z9R1"/>
<dbReference type="InterPro" id="IPR025240">
    <property type="entry name" value="DUF4189"/>
</dbReference>
<sequence length="318" mass="33231">MKTNGLLSIAAVALAGLSLPTQAFAQTYPCGGPGPGERVVGMTQGGPGVAPSPLCAPDDSDSAPSRSSGRKEPEHGDGWLRYEAETPSNTRYTAVAWHQDAADIWVVGNFVYRNDAALAAVAACNAVMGKGCELAGTWWNSSVTIVRDRYGSFAMGWDGNGGAQSKQTMADCSAHQLLPCEVFATIALGSRRSPDVSVRKFYAVSAWATDAAGDDGKLYVASGYRKLEDATNAAIKACSDATRTACKSNALTGNGVILAYRLDGGEISATSETSAARARAAAQAACNKQANTSCEIQAVFDSRRPGLFVHDFKTGQTR</sequence>
<dbReference type="Pfam" id="PF13827">
    <property type="entry name" value="DUF4189"/>
    <property type="match status" value="2"/>
</dbReference>
<evidence type="ECO:0000313" key="4">
    <source>
        <dbReference type="EMBL" id="KGC06650.1"/>
    </source>
</evidence>
<evidence type="ECO:0000259" key="3">
    <source>
        <dbReference type="Pfam" id="PF13827"/>
    </source>
</evidence>
<feature type="compositionally biased region" description="Basic and acidic residues" evidence="1">
    <location>
        <begin position="69"/>
        <end position="78"/>
    </location>
</feature>
<accession>A0AA88Z9R1</accession>
<feature type="signal peptide" evidence="2">
    <location>
        <begin position="1"/>
        <end position="25"/>
    </location>
</feature>
<feature type="region of interest" description="Disordered" evidence="1">
    <location>
        <begin position="35"/>
        <end position="78"/>
    </location>
</feature>
<dbReference type="RefSeq" id="WP_034209399.1">
    <property type="nucleotide sequence ID" value="NZ_KN150856.1"/>
</dbReference>